<reference evidence="1 2" key="1">
    <citation type="journal article" date="2014" name="PLoS ONE">
        <title>Rumen cellulosomics: divergent fiber-degrading strategies revealed by comparative genome-wide analysis of six ruminococcal strains.</title>
        <authorList>
            <person name="Dassa B."/>
            <person name="Borovok I."/>
            <person name="Ruimy-Israeli V."/>
            <person name="Lamed R."/>
            <person name="Flint H.J."/>
            <person name="Duncan S.H."/>
            <person name="Henrissat B."/>
            <person name="Coutinho P."/>
            <person name="Morrison M."/>
            <person name="Mosoni P."/>
            <person name="Yeoman C.J."/>
            <person name="White B.A."/>
            <person name="Bayer E.A."/>
        </authorList>
    </citation>
    <scope>NUCLEOTIDE SEQUENCE [LARGE SCALE GENOMIC DNA]</scope>
    <source>
        <strain evidence="1 2">007c</strain>
    </source>
</reference>
<organism evidence="1 2">
    <name type="scientific">Ruminococcus flavefaciens 007c</name>
    <dbReference type="NCBI Taxonomy" id="1341157"/>
    <lineage>
        <taxon>Bacteria</taxon>
        <taxon>Bacillati</taxon>
        <taxon>Bacillota</taxon>
        <taxon>Clostridia</taxon>
        <taxon>Eubacteriales</taxon>
        <taxon>Oscillospiraceae</taxon>
        <taxon>Ruminococcus</taxon>
    </lineage>
</organism>
<comment type="caution">
    <text evidence="1">The sequence shown here is derived from an EMBL/GenBank/DDBJ whole genome shotgun (WGS) entry which is preliminary data.</text>
</comment>
<name>W7URW7_RUMFL</name>
<sequence>MTEDMILCPTGKLMPEDIAYMAVTDKLCKVSVETNDDVICHDVMEKALSRR</sequence>
<dbReference type="Proteomes" id="UP000019365">
    <property type="component" value="Unassembled WGS sequence"/>
</dbReference>
<proteinExistence type="predicted"/>
<dbReference type="AlphaFoldDB" id="W7URW7"/>
<evidence type="ECO:0000313" key="2">
    <source>
        <dbReference type="Proteomes" id="UP000019365"/>
    </source>
</evidence>
<protein>
    <submittedName>
        <fullName evidence="1">Uncharacterized protein</fullName>
    </submittedName>
</protein>
<evidence type="ECO:0000313" key="1">
    <source>
        <dbReference type="EMBL" id="EWM54124.1"/>
    </source>
</evidence>
<accession>W7URW7</accession>
<dbReference type="PATRIC" id="fig|1341157.4.peg.1241"/>
<gene>
    <name evidence="1" type="ORF">RF007C_01240</name>
</gene>
<keyword evidence="2" id="KW-1185">Reference proteome</keyword>
<dbReference type="EMBL" id="ATAX01000019">
    <property type="protein sequence ID" value="EWM54124.1"/>
    <property type="molecule type" value="Genomic_DNA"/>
</dbReference>